<dbReference type="PANTHER" id="PTHR48178">
    <property type="entry name" value="PEROXISOME BIOGENESIS FACTOR 2"/>
    <property type="match status" value="1"/>
</dbReference>
<keyword evidence="12 20" id="KW-1133">Transmembrane helix</keyword>
<name>A0A834NLW9_VESPE</name>
<evidence type="ECO:0000256" key="11">
    <source>
        <dbReference type="ARBA" id="ARBA00022927"/>
    </source>
</evidence>
<feature type="region of interest" description="Disordered" evidence="19">
    <location>
        <begin position="303"/>
        <end position="351"/>
    </location>
</feature>
<dbReference type="EC" id="2.3.2.36" evidence="17"/>
<dbReference type="InterPro" id="IPR025654">
    <property type="entry name" value="PEX2/10"/>
</dbReference>
<organism evidence="22 23">
    <name type="scientific">Vespula pensylvanica</name>
    <name type="common">Western yellow jacket</name>
    <name type="synonym">Wasp</name>
    <dbReference type="NCBI Taxonomy" id="30213"/>
    <lineage>
        <taxon>Eukaryota</taxon>
        <taxon>Metazoa</taxon>
        <taxon>Ecdysozoa</taxon>
        <taxon>Arthropoda</taxon>
        <taxon>Hexapoda</taxon>
        <taxon>Insecta</taxon>
        <taxon>Pterygota</taxon>
        <taxon>Neoptera</taxon>
        <taxon>Endopterygota</taxon>
        <taxon>Hymenoptera</taxon>
        <taxon>Apocrita</taxon>
        <taxon>Aculeata</taxon>
        <taxon>Vespoidea</taxon>
        <taxon>Vespidae</taxon>
        <taxon>Vespinae</taxon>
        <taxon>Vespula</taxon>
    </lineage>
</organism>
<proteinExistence type="inferred from homology"/>
<evidence type="ECO:0000256" key="6">
    <source>
        <dbReference type="ARBA" id="ARBA00022692"/>
    </source>
</evidence>
<evidence type="ECO:0000256" key="7">
    <source>
        <dbReference type="ARBA" id="ARBA00022723"/>
    </source>
</evidence>
<keyword evidence="6 20" id="KW-0812">Transmembrane</keyword>
<evidence type="ECO:0000256" key="9">
    <source>
        <dbReference type="ARBA" id="ARBA00022786"/>
    </source>
</evidence>
<feature type="domain" description="RING-type" evidence="21">
    <location>
        <begin position="228"/>
        <end position="268"/>
    </location>
</feature>
<evidence type="ECO:0000256" key="3">
    <source>
        <dbReference type="ARBA" id="ARBA00008704"/>
    </source>
</evidence>
<reference evidence="22" key="1">
    <citation type="journal article" date="2020" name="G3 (Bethesda)">
        <title>High-Quality Assemblies for Three Invasive Social Wasps from the &lt;i&gt;Vespula&lt;/i&gt; Genus.</title>
        <authorList>
            <person name="Harrop T.W.R."/>
            <person name="Guhlin J."/>
            <person name="McLaughlin G.M."/>
            <person name="Permina E."/>
            <person name="Stockwell P."/>
            <person name="Gilligan J."/>
            <person name="Le Lec M.F."/>
            <person name="Gruber M.A.M."/>
            <person name="Quinn O."/>
            <person name="Lovegrove M."/>
            <person name="Duncan E.J."/>
            <person name="Remnant E.J."/>
            <person name="Van Eeckhoven J."/>
            <person name="Graham B."/>
            <person name="Knapp R.A."/>
            <person name="Langford K.W."/>
            <person name="Kronenberg Z."/>
            <person name="Press M.O."/>
            <person name="Eacker S.M."/>
            <person name="Wilson-Rankin E.E."/>
            <person name="Purcell J."/>
            <person name="Lester P.J."/>
            <person name="Dearden P.K."/>
        </authorList>
    </citation>
    <scope>NUCLEOTIDE SEQUENCE</scope>
    <source>
        <strain evidence="22">Volc-1</strain>
    </source>
</reference>
<dbReference type="PROSITE" id="PS50089">
    <property type="entry name" value="ZF_RING_2"/>
    <property type="match status" value="1"/>
</dbReference>
<keyword evidence="23" id="KW-1185">Reference proteome</keyword>
<gene>
    <name evidence="22" type="ORF">H0235_012909</name>
</gene>
<dbReference type="Gene3D" id="3.30.40.10">
    <property type="entry name" value="Zinc/RING finger domain, C3HC4 (zinc finger)"/>
    <property type="match status" value="1"/>
</dbReference>
<dbReference type="InterPro" id="IPR013083">
    <property type="entry name" value="Znf_RING/FYVE/PHD"/>
</dbReference>
<evidence type="ECO:0000259" key="21">
    <source>
        <dbReference type="PROSITE" id="PS50089"/>
    </source>
</evidence>
<evidence type="ECO:0000256" key="14">
    <source>
        <dbReference type="ARBA" id="ARBA00023140"/>
    </source>
</evidence>
<evidence type="ECO:0000256" key="19">
    <source>
        <dbReference type="SAM" id="MobiDB-lite"/>
    </source>
</evidence>
<dbReference type="GO" id="GO:0005778">
    <property type="term" value="C:peroxisomal membrane"/>
    <property type="evidence" value="ECO:0007669"/>
    <property type="project" value="UniProtKB-SubCell"/>
</dbReference>
<keyword evidence="11" id="KW-0653">Protein transport</keyword>
<dbReference type="Pfam" id="PF04757">
    <property type="entry name" value="Pex2_Pex12"/>
    <property type="match status" value="1"/>
</dbReference>
<dbReference type="PROSITE" id="PS00518">
    <property type="entry name" value="ZF_RING_1"/>
    <property type="match status" value="1"/>
</dbReference>
<evidence type="ECO:0000256" key="2">
    <source>
        <dbReference type="ARBA" id="ARBA00004906"/>
    </source>
</evidence>
<comment type="catalytic activity">
    <reaction evidence="16">
        <text>[E2 ubiquitin-conjugating enzyme]-S-ubiquitinyl-L-cysteine + [acceptor protein]-L-cysteine = [E2 ubiquitin-conjugating enzyme]-L-cysteine + [acceptor protein]-S-ubiquitinyl-L-cysteine.</text>
        <dbReference type="EC" id="2.3.2.36"/>
    </reaction>
</comment>
<evidence type="ECO:0000256" key="20">
    <source>
        <dbReference type="SAM" id="Phobius"/>
    </source>
</evidence>
<dbReference type="PANTHER" id="PTHR48178:SF1">
    <property type="entry name" value="PEROXISOME BIOGENESIS FACTOR 2"/>
    <property type="match status" value="1"/>
</dbReference>
<evidence type="ECO:0000256" key="4">
    <source>
        <dbReference type="ARBA" id="ARBA00022448"/>
    </source>
</evidence>
<dbReference type="Proteomes" id="UP000600918">
    <property type="component" value="Unassembled WGS sequence"/>
</dbReference>
<evidence type="ECO:0000256" key="15">
    <source>
        <dbReference type="ARBA" id="ARBA00032511"/>
    </source>
</evidence>
<keyword evidence="9" id="KW-0833">Ubl conjugation pathway</keyword>
<dbReference type="GO" id="GO:0061630">
    <property type="term" value="F:ubiquitin protein ligase activity"/>
    <property type="evidence" value="ECO:0007669"/>
    <property type="project" value="UniProtKB-EC"/>
</dbReference>
<dbReference type="GO" id="GO:0016558">
    <property type="term" value="P:protein import into peroxisome matrix"/>
    <property type="evidence" value="ECO:0007669"/>
    <property type="project" value="InterPro"/>
</dbReference>
<keyword evidence="7" id="KW-0479">Metal-binding</keyword>
<accession>A0A834NLW9</accession>
<dbReference type="InterPro" id="IPR017907">
    <property type="entry name" value="Znf_RING_CS"/>
</dbReference>
<keyword evidence="5" id="KW-0808">Transferase</keyword>
<sequence length="351" mass="40389">MPSIPYVSRVNQLDAASLDDEINKVFENQVKEIFKFCPPGKVDKWQPEIKALLKILIWNFSLRHKSHTFGQQMLDLRYDNLNKIKSILYLALKFLPSYIKDRVIDNGMISKLKRTSKLKIYVKWIISFVHLLELINLVSFLHRGTQPLLIERLLNISSVSVNRYKQRTIGYSYMTRELLWHGLMELFTLGIPMLNYHYLKQKIRRFWYHNKQNGIKRSFPIMNESTVCAYCKEKPILPTHAGCEHVFCYYCLGANFTAMKIFLCPECDTELHDCDMKNYVAIPGPTVKNDDLQRLTCITCSSGSTNSNASNSSSSSSRSSSSSGENSDNNDSESSSDKNNSSNDNNDTNTW</sequence>
<dbReference type="InterPro" id="IPR006845">
    <property type="entry name" value="Pex_N"/>
</dbReference>
<comment type="caution">
    <text evidence="22">The sequence shown here is derived from an EMBL/GenBank/DDBJ whole genome shotgun (WGS) entry which is preliminary data.</text>
</comment>
<evidence type="ECO:0000256" key="12">
    <source>
        <dbReference type="ARBA" id="ARBA00022989"/>
    </source>
</evidence>
<keyword evidence="10" id="KW-0862">Zinc</keyword>
<dbReference type="AlphaFoldDB" id="A0A834NLW9"/>
<evidence type="ECO:0000256" key="13">
    <source>
        <dbReference type="ARBA" id="ARBA00023136"/>
    </source>
</evidence>
<dbReference type="EMBL" id="JACSDY010000012">
    <property type="protein sequence ID" value="KAF7413058.1"/>
    <property type="molecule type" value="Genomic_DNA"/>
</dbReference>
<comment type="pathway">
    <text evidence="2">Protein modification; protein ubiquitination.</text>
</comment>
<evidence type="ECO:0000256" key="16">
    <source>
        <dbReference type="ARBA" id="ARBA00034438"/>
    </source>
</evidence>
<evidence type="ECO:0000256" key="10">
    <source>
        <dbReference type="ARBA" id="ARBA00022833"/>
    </source>
</evidence>
<keyword evidence="8 18" id="KW-0863">Zinc-finger</keyword>
<comment type="similarity">
    <text evidence="3">Belongs to the pex2/pex10/pex12 family.</text>
</comment>
<evidence type="ECO:0000256" key="17">
    <source>
        <dbReference type="ARBA" id="ARBA00034523"/>
    </source>
</evidence>
<feature type="transmembrane region" description="Helical" evidence="20">
    <location>
        <begin position="120"/>
        <end position="141"/>
    </location>
</feature>
<evidence type="ECO:0000256" key="5">
    <source>
        <dbReference type="ARBA" id="ARBA00022679"/>
    </source>
</evidence>
<protein>
    <recommendedName>
        <fullName evidence="17">RING-type E3 ubiquitin transferase (cysteine targeting)</fullName>
        <ecNumber evidence="17">2.3.2.36</ecNumber>
    </recommendedName>
    <alternativeName>
        <fullName evidence="15">Peroxin-2</fullName>
    </alternativeName>
</protein>
<dbReference type="SUPFAM" id="SSF57850">
    <property type="entry name" value="RING/U-box"/>
    <property type="match status" value="1"/>
</dbReference>
<dbReference type="SMART" id="SM00184">
    <property type="entry name" value="RING"/>
    <property type="match status" value="1"/>
</dbReference>
<keyword evidence="4" id="KW-0813">Transport</keyword>
<evidence type="ECO:0000256" key="18">
    <source>
        <dbReference type="PROSITE-ProRule" id="PRU00175"/>
    </source>
</evidence>
<dbReference type="GO" id="GO:0008270">
    <property type="term" value="F:zinc ion binding"/>
    <property type="evidence" value="ECO:0007669"/>
    <property type="project" value="UniProtKB-KW"/>
</dbReference>
<evidence type="ECO:0000313" key="23">
    <source>
        <dbReference type="Proteomes" id="UP000600918"/>
    </source>
</evidence>
<keyword evidence="13 20" id="KW-0472">Membrane</keyword>
<dbReference type="InterPro" id="IPR001841">
    <property type="entry name" value="Znf_RING"/>
</dbReference>
<evidence type="ECO:0000313" key="22">
    <source>
        <dbReference type="EMBL" id="KAF7413058.1"/>
    </source>
</evidence>
<keyword evidence="14" id="KW-0576">Peroxisome</keyword>
<comment type="subcellular location">
    <subcellularLocation>
        <location evidence="1">Peroxisome membrane</location>
        <topology evidence="1">Multi-pass membrane protein</topology>
    </subcellularLocation>
</comment>
<evidence type="ECO:0000256" key="1">
    <source>
        <dbReference type="ARBA" id="ARBA00004585"/>
    </source>
</evidence>
<feature type="transmembrane region" description="Helical" evidence="20">
    <location>
        <begin position="178"/>
        <end position="199"/>
    </location>
</feature>
<evidence type="ECO:0000256" key="8">
    <source>
        <dbReference type="ARBA" id="ARBA00022771"/>
    </source>
</evidence>